<dbReference type="EMBL" id="JAZHXJ010000190">
    <property type="protein sequence ID" value="KAL1869705.1"/>
    <property type="molecule type" value="Genomic_DNA"/>
</dbReference>
<comment type="similarity">
    <text evidence="1">Belongs to the GMC oxidoreductase family.</text>
</comment>
<dbReference type="PANTHER" id="PTHR11552:SF115">
    <property type="entry name" value="DEHYDROGENASE XPTC-RELATED"/>
    <property type="match status" value="1"/>
</dbReference>
<dbReference type="Pfam" id="PF05199">
    <property type="entry name" value="GMC_oxred_C"/>
    <property type="match status" value="1"/>
</dbReference>
<name>A0ABR3X1N2_9PEZI</name>
<sequence>MSQTTGNTAGLLPLKLIAPDRWKNIVDMYRDQNASEYLPSTYSPEQVSGYEAQRTILADSLEDEDNAVIEFPIQATGNILLLQTKEVSRGTAMLDPNDIYAEPVLDYGTFINPVDVFIGVESIRFARVFHTTKALQSLSPREQAPGTNITSDEDLLAVVRSTSTSSAAHISGTCSMMPRELAGVVGPDLLVYGLTGVSVVDSSIMPLIPGAHICATVYAVAEKAADIIKKRHKTA</sequence>
<gene>
    <name evidence="3" type="ORF">VTK73DRAFT_3009</name>
</gene>
<evidence type="ECO:0000259" key="2">
    <source>
        <dbReference type="Pfam" id="PF05199"/>
    </source>
</evidence>
<dbReference type="Proteomes" id="UP001586593">
    <property type="component" value="Unassembled WGS sequence"/>
</dbReference>
<proteinExistence type="inferred from homology"/>
<dbReference type="InterPro" id="IPR007867">
    <property type="entry name" value="GMC_OxRtase_C"/>
</dbReference>
<dbReference type="Gene3D" id="3.30.560.10">
    <property type="entry name" value="Glucose Oxidase, domain 3"/>
    <property type="match status" value="1"/>
</dbReference>
<keyword evidence="4" id="KW-1185">Reference proteome</keyword>
<organism evidence="3 4">
    <name type="scientific">Phialemonium thermophilum</name>
    <dbReference type="NCBI Taxonomy" id="223376"/>
    <lineage>
        <taxon>Eukaryota</taxon>
        <taxon>Fungi</taxon>
        <taxon>Dikarya</taxon>
        <taxon>Ascomycota</taxon>
        <taxon>Pezizomycotina</taxon>
        <taxon>Sordariomycetes</taxon>
        <taxon>Sordariomycetidae</taxon>
        <taxon>Cephalothecales</taxon>
        <taxon>Cephalothecaceae</taxon>
        <taxon>Phialemonium</taxon>
    </lineage>
</organism>
<evidence type="ECO:0000313" key="3">
    <source>
        <dbReference type="EMBL" id="KAL1869705.1"/>
    </source>
</evidence>
<dbReference type="InterPro" id="IPR012132">
    <property type="entry name" value="GMC_OxRdtase"/>
</dbReference>
<dbReference type="InterPro" id="IPR036188">
    <property type="entry name" value="FAD/NAD-bd_sf"/>
</dbReference>
<dbReference type="SUPFAM" id="SSF51905">
    <property type="entry name" value="FAD/NAD(P)-binding domain"/>
    <property type="match status" value="1"/>
</dbReference>
<dbReference type="PANTHER" id="PTHR11552">
    <property type="entry name" value="GLUCOSE-METHANOL-CHOLINE GMC OXIDOREDUCTASE"/>
    <property type="match status" value="1"/>
</dbReference>
<protein>
    <recommendedName>
        <fullName evidence="2">Glucose-methanol-choline oxidoreductase C-terminal domain-containing protein</fullName>
    </recommendedName>
</protein>
<evidence type="ECO:0000313" key="4">
    <source>
        <dbReference type="Proteomes" id="UP001586593"/>
    </source>
</evidence>
<comment type="caution">
    <text evidence="3">The sequence shown here is derived from an EMBL/GenBank/DDBJ whole genome shotgun (WGS) entry which is preliminary data.</text>
</comment>
<reference evidence="3 4" key="1">
    <citation type="journal article" date="2024" name="Commun. Biol.">
        <title>Comparative genomic analysis of thermophilic fungi reveals convergent evolutionary adaptations and gene losses.</title>
        <authorList>
            <person name="Steindorff A.S."/>
            <person name="Aguilar-Pontes M.V."/>
            <person name="Robinson A.J."/>
            <person name="Andreopoulos B."/>
            <person name="LaButti K."/>
            <person name="Kuo A."/>
            <person name="Mondo S."/>
            <person name="Riley R."/>
            <person name="Otillar R."/>
            <person name="Haridas S."/>
            <person name="Lipzen A."/>
            <person name="Grimwood J."/>
            <person name="Schmutz J."/>
            <person name="Clum A."/>
            <person name="Reid I.D."/>
            <person name="Moisan M.C."/>
            <person name="Butler G."/>
            <person name="Nguyen T.T.M."/>
            <person name="Dewar K."/>
            <person name="Conant G."/>
            <person name="Drula E."/>
            <person name="Henrissat B."/>
            <person name="Hansel C."/>
            <person name="Singer S."/>
            <person name="Hutchinson M.I."/>
            <person name="de Vries R.P."/>
            <person name="Natvig D.O."/>
            <person name="Powell A.J."/>
            <person name="Tsang A."/>
            <person name="Grigoriev I.V."/>
        </authorList>
    </citation>
    <scope>NUCLEOTIDE SEQUENCE [LARGE SCALE GENOMIC DNA]</scope>
    <source>
        <strain evidence="3 4">ATCC 24622</strain>
    </source>
</reference>
<dbReference type="Gene3D" id="3.50.50.60">
    <property type="entry name" value="FAD/NAD(P)-binding domain"/>
    <property type="match status" value="1"/>
</dbReference>
<feature type="domain" description="Glucose-methanol-choline oxidoreductase C-terminal" evidence="2">
    <location>
        <begin position="88"/>
        <end position="221"/>
    </location>
</feature>
<evidence type="ECO:0000256" key="1">
    <source>
        <dbReference type="ARBA" id="ARBA00010790"/>
    </source>
</evidence>
<accession>A0ABR3X1N2</accession>
<dbReference type="SUPFAM" id="SSF54373">
    <property type="entry name" value="FAD-linked reductases, C-terminal domain"/>
    <property type="match status" value="1"/>
</dbReference>